<feature type="transmembrane region" description="Helical" evidence="2">
    <location>
        <begin position="275"/>
        <end position="293"/>
    </location>
</feature>
<evidence type="ECO:0000256" key="2">
    <source>
        <dbReference type="SAM" id="Phobius"/>
    </source>
</evidence>
<keyword evidence="5" id="KW-1185">Reference proteome</keyword>
<feature type="transmembrane region" description="Helical" evidence="2">
    <location>
        <begin position="245"/>
        <end position="263"/>
    </location>
</feature>
<evidence type="ECO:0000313" key="5">
    <source>
        <dbReference type="Proteomes" id="UP001515480"/>
    </source>
</evidence>
<feature type="compositionally biased region" description="Basic residues" evidence="1">
    <location>
        <begin position="47"/>
        <end position="56"/>
    </location>
</feature>
<feature type="chain" id="PRO_5044230344" evidence="3">
    <location>
        <begin position="20"/>
        <end position="318"/>
    </location>
</feature>
<organism evidence="4 5">
    <name type="scientific">Prymnesium parvum</name>
    <name type="common">Toxic golden alga</name>
    <dbReference type="NCBI Taxonomy" id="97485"/>
    <lineage>
        <taxon>Eukaryota</taxon>
        <taxon>Haptista</taxon>
        <taxon>Haptophyta</taxon>
        <taxon>Prymnesiophyceae</taxon>
        <taxon>Prymnesiales</taxon>
        <taxon>Prymnesiaceae</taxon>
        <taxon>Prymnesium</taxon>
    </lineage>
</organism>
<keyword evidence="2" id="KW-1133">Transmembrane helix</keyword>
<gene>
    <name evidence="4" type="ORF">AB1Y20_022999</name>
</gene>
<dbReference type="AlphaFoldDB" id="A0AB34JBX2"/>
<evidence type="ECO:0000256" key="3">
    <source>
        <dbReference type="SAM" id="SignalP"/>
    </source>
</evidence>
<feature type="region of interest" description="Disordered" evidence="1">
    <location>
        <begin position="41"/>
        <end position="100"/>
    </location>
</feature>
<keyword evidence="3" id="KW-0732">Signal</keyword>
<reference evidence="4 5" key="1">
    <citation type="journal article" date="2024" name="Science">
        <title>Giant polyketide synthase enzymes in the biosynthesis of giant marine polyether toxins.</title>
        <authorList>
            <person name="Fallon T.R."/>
            <person name="Shende V.V."/>
            <person name="Wierzbicki I.H."/>
            <person name="Pendleton A.L."/>
            <person name="Watervoot N.F."/>
            <person name="Auber R.P."/>
            <person name="Gonzalez D.J."/>
            <person name="Wisecaver J.H."/>
            <person name="Moore B.S."/>
        </authorList>
    </citation>
    <scope>NUCLEOTIDE SEQUENCE [LARGE SCALE GENOMIC DNA]</scope>
    <source>
        <strain evidence="4 5">12B1</strain>
    </source>
</reference>
<keyword evidence="2" id="KW-0812">Transmembrane</keyword>
<evidence type="ECO:0000256" key="1">
    <source>
        <dbReference type="SAM" id="MobiDB-lite"/>
    </source>
</evidence>
<feature type="signal peptide" evidence="3">
    <location>
        <begin position="1"/>
        <end position="19"/>
    </location>
</feature>
<sequence>MRALCLSVASALLAAHATALHAPPQLRVALTAARCALPRPPMMLAKSSRRAARRAKKSESRAPPPPPAASPAPLAPPPPVGGSPPPSPAAPPPPAAEEEVLVSDDLSKAFVRGKETIADVLPSFDDFRKRDELRAREQAARPPLDLPPTRGSYKTREADDAKETMQDKVMAMLTFDGIDDRPINEDPYDFFDRLIGKGLPNKAGVYTLPYLQTGHMLIILVLLLSSLVSYPGFPLTEVPDEYRALIGQGLGITYLINTAAAFYSRGVAKEKEQPVTFWFVKIFLLGGLALGELKEAVPDPAILRKAEWRAAQKKQPKM</sequence>
<comment type="caution">
    <text evidence="4">The sequence shown here is derived from an EMBL/GenBank/DDBJ whole genome shotgun (WGS) entry which is preliminary data.</text>
</comment>
<feature type="transmembrane region" description="Helical" evidence="2">
    <location>
        <begin position="214"/>
        <end position="233"/>
    </location>
</feature>
<proteinExistence type="predicted"/>
<name>A0AB34JBX2_PRYPA</name>
<protein>
    <submittedName>
        <fullName evidence="4">Uncharacterized protein</fullName>
    </submittedName>
</protein>
<accession>A0AB34JBX2</accession>
<feature type="compositionally biased region" description="Pro residues" evidence="1">
    <location>
        <begin position="62"/>
        <end position="95"/>
    </location>
</feature>
<keyword evidence="2" id="KW-0472">Membrane</keyword>
<feature type="region of interest" description="Disordered" evidence="1">
    <location>
        <begin position="135"/>
        <end position="162"/>
    </location>
</feature>
<dbReference type="Proteomes" id="UP001515480">
    <property type="component" value="Unassembled WGS sequence"/>
</dbReference>
<dbReference type="EMBL" id="JBGBPQ010000009">
    <property type="protein sequence ID" value="KAL1519480.1"/>
    <property type="molecule type" value="Genomic_DNA"/>
</dbReference>
<evidence type="ECO:0000313" key="4">
    <source>
        <dbReference type="EMBL" id="KAL1519480.1"/>
    </source>
</evidence>